<keyword evidence="3 6" id="KW-1133">Transmembrane helix</keyword>
<dbReference type="EMBL" id="CP071793">
    <property type="protein sequence ID" value="QTD49821.1"/>
    <property type="molecule type" value="Genomic_DNA"/>
</dbReference>
<feature type="transmembrane region" description="Helical" evidence="6">
    <location>
        <begin position="260"/>
        <end position="285"/>
    </location>
</feature>
<evidence type="ECO:0000256" key="2">
    <source>
        <dbReference type="ARBA" id="ARBA00022692"/>
    </source>
</evidence>
<proteinExistence type="predicted"/>
<feature type="compositionally biased region" description="Low complexity" evidence="5">
    <location>
        <begin position="21"/>
        <end position="32"/>
    </location>
</feature>
<evidence type="ECO:0000313" key="7">
    <source>
        <dbReference type="EMBL" id="QTD49821.1"/>
    </source>
</evidence>
<dbReference type="InterPro" id="IPR021147">
    <property type="entry name" value="DUF697"/>
</dbReference>
<dbReference type="AlphaFoldDB" id="A0A8A4TLR0"/>
<reference evidence="7" key="1">
    <citation type="submission" date="2021-03" db="EMBL/GenBank/DDBJ databases">
        <title>Acanthopleuribacteraceae sp. M133.</title>
        <authorList>
            <person name="Wang G."/>
        </authorList>
    </citation>
    <scope>NUCLEOTIDE SEQUENCE</scope>
    <source>
        <strain evidence="7">M133</strain>
    </source>
</reference>
<feature type="compositionally biased region" description="Polar residues" evidence="5">
    <location>
        <begin position="354"/>
        <end position="366"/>
    </location>
</feature>
<organism evidence="7 8">
    <name type="scientific">Sulfidibacter corallicola</name>
    <dbReference type="NCBI Taxonomy" id="2818388"/>
    <lineage>
        <taxon>Bacteria</taxon>
        <taxon>Pseudomonadati</taxon>
        <taxon>Acidobacteriota</taxon>
        <taxon>Holophagae</taxon>
        <taxon>Acanthopleuribacterales</taxon>
        <taxon>Acanthopleuribacteraceae</taxon>
        <taxon>Sulfidibacter</taxon>
    </lineage>
</organism>
<feature type="transmembrane region" description="Helical" evidence="6">
    <location>
        <begin position="217"/>
        <end position="239"/>
    </location>
</feature>
<evidence type="ECO:0000256" key="3">
    <source>
        <dbReference type="ARBA" id="ARBA00022989"/>
    </source>
</evidence>
<keyword evidence="4 6" id="KW-0472">Membrane</keyword>
<feature type="region of interest" description="Disordered" evidence="5">
    <location>
        <begin position="1"/>
        <end position="198"/>
    </location>
</feature>
<dbReference type="Proteomes" id="UP000663929">
    <property type="component" value="Chromosome"/>
</dbReference>
<keyword evidence="2 6" id="KW-0812">Transmembrane</keyword>
<accession>A0A8A4TLR0</accession>
<evidence type="ECO:0000313" key="8">
    <source>
        <dbReference type="Proteomes" id="UP000663929"/>
    </source>
</evidence>
<evidence type="ECO:0000256" key="1">
    <source>
        <dbReference type="ARBA" id="ARBA00004141"/>
    </source>
</evidence>
<gene>
    <name evidence="7" type="ORF">J3U87_29915</name>
</gene>
<keyword evidence="8" id="KW-1185">Reference proteome</keyword>
<dbReference type="GO" id="GO:0016020">
    <property type="term" value="C:membrane"/>
    <property type="evidence" value="ECO:0007669"/>
    <property type="project" value="UniProtKB-SubCell"/>
</dbReference>
<protein>
    <submittedName>
        <fullName evidence="7">DUF697 domain-containing protein</fullName>
    </submittedName>
</protein>
<feature type="transmembrane region" description="Helical" evidence="6">
    <location>
        <begin position="291"/>
        <end position="316"/>
    </location>
</feature>
<feature type="region of interest" description="Disordered" evidence="5">
    <location>
        <begin position="347"/>
        <end position="366"/>
    </location>
</feature>
<feature type="compositionally biased region" description="Basic and acidic residues" evidence="5">
    <location>
        <begin position="1"/>
        <end position="15"/>
    </location>
</feature>
<evidence type="ECO:0000256" key="5">
    <source>
        <dbReference type="SAM" id="MobiDB-lite"/>
    </source>
</evidence>
<dbReference type="Pfam" id="PF05128">
    <property type="entry name" value="DUF697"/>
    <property type="match status" value="1"/>
</dbReference>
<dbReference type="RefSeq" id="WP_237379451.1">
    <property type="nucleotide sequence ID" value="NZ_CP071793.1"/>
</dbReference>
<feature type="compositionally biased region" description="Basic residues" evidence="5">
    <location>
        <begin position="133"/>
        <end position="155"/>
    </location>
</feature>
<sequence>MFPNGDEPRSQDAEKPSTPQESGPGAPGGEAAASKEETPSVKPAPKVRRKRRRLYEMPEDESAMGESADVEAPVVQPSTAAKQDVASPEPAASDVTKAEPQPVEAATEPRDRTASKRKSGTTAAPKKSATGRGKTRSTKTAKATAKRAKTKTARGKKSETDAATPLDTGSAPQEKTADASARAEAPGPAPQASDWQDRERVLRERDLRAEVTIQKHVLASMGISFLPVPLLDLAAVWVIQTRMLKRIAEIYRIDYRNQAALSFIGSLTGTVGGIAVGTAVVSSALKVAPGLGLWAVGVSMPVTSGAATYALGMVFLQHFASGGTFLTFEPQKVRSYYVEQLKQGQKLAKKWSQSKRSGATTNEPTA</sequence>
<name>A0A8A4TLR0_SULCO</name>
<dbReference type="KEGG" id="scor:J3U87_29915"/>
<evidence type="ECO:0000256" key="4">
    <source>
        <dbReference type="ARBA" id="ARBA00023136"/>
    </source>
</evidence>
<evidence type="ECO:0000256" key="6">
    <source>
        <dbReference type="SAM" id="Phobius"/>
    </source>
</evidence>
<comment type="subcellular location">
    <subcellularLocation>
        <location evidence="1">Membrane</location>
        <topology evidence="1">Multi-pass membrane protein</topology>
    </subcellularLocation>
</comment>